<evidence type="ECO:0000256" key="8">
    <source>
        <dbReference type="ARBA" id="ARBA00023004"/>
    </source>
</evidence>
<reference evidence="11" key="2">
    <citation type="journal article" date="2024" name="Plant">
        <title>Genomic evolution and insights into agronomic trait innovations of Sesamum species.</title>
        <authorList>
            <person name="Miao H."/>
            <person name="Wang L."/>
            <person name="Qu L."/>
            <person name="Liu H."/>
            <person name="Sun Y."/>
            <person name="Le M."/>
            <person name="Wang Q."/>
            <person name="Wei S."/>
            <person name="Zheng Y."/>
            <person name="Lin W."/>
            <person name="Duan Y."/>
            <person name="Cao H."/>
            <person name="Xiong S."/>
            <person name="Wang X."/>
            <person name="Wei L."/>
            <person name="Li C."/>
            <person name="Ma Q."/>
            <person name="Ju M."/>
            <person name="Zhao R."/>
            <person name="Li G."/>
            <person name="Mu C."/>
            <person name="Tian Q."/>
            <person name="Mei H."/>
            <person name="Zhang T."/>
            <person name="Gao T."/>
            <person name="Zhang H."/>
        </authorList>
    </citation>
    <scope>NUCLEOTIDE SEQUENCE</scope>
    <source>
        <strain evidence="11">KEN8</strain>
    </source>
</reference>
<dbReference type="Pfam" id="PF00067">
    <property type="entry name" value="p450"/>
    <property type="match status" value="1"/>
</dbReference>
<evidence type="ECO:0000256" key="5">
    <source>
        <dbReference type="ARBA" id="ARBA00022723"/>
    </source>
</evidence>
<organism evidence="11">
    <name type="scientific">Sesamum calycinum</name>
    <dbReference type="NCBI Taxonomy" id="2727403"/>
    <lineage>
        <taxon>Eukaryota</taxon>
        <taxon>Viridiplantae</taxon>
        <taxon>Streptophyta</taxon>
        <taxon>Embryophyta</taxon>
        <taxon>Tracheophyta</taxon>
        <taxon>Spermatophyta</taxon>
        <taxon>Magnoliopsida</taxon>
        <taxon>eudicotyledons</taxon>
        <taxon>Gunneridae</taxon>
        <taxon>Pentapetalae</taxon>
        <taxon>asterids</taxon>
        <taxon>lamiids</taxon>
        <taxon>Lamiales</taxon>
        <taxon>Pedaliaceae</taxon>
        <taxon>Sesamum</taxon>
    </lineage>
</organism>
<evidence type="ECO:0000256" key="9">
    <source>
        <dbReference type="ARBA" id="ARBA00023033"/>
    </source>
</evidence>
<name>A0AAW2MPF9_9LAMI</name>
<comment type="cofactor">
    <cofactor evidence="1">
        <name>heme</name>
        <dbReference type="ChEBI" id="CHEBI:30413"/>
    </cofactor>
</comment>
<dbReference type="PANTHER" id="PTHR47947">
    <property type="entry name" value="CYTOCHROME P450 82C3-RELATED"/>
    <property type="match status" value="1"/>
</dbReference>
<dbReference type="InterPro" id="IPR050651">
    <property type="entry name" value="Plant_Cytochrome_P450_Monoox"/>
</dbReference>
<dbReference type="GO" id="GO:0016020">
    <property type="term" value="C:membrane"/>
    <property type="evidence" value="ECO:0007669"/>
    <property type="project" value="UniProtKB-SubCell"/>
</dbReference>
<keyword evidence="8" id="KW-0408">Iron</keyword>
<dbReference type="InterPro" id="IPR036396">
    <property type="entry name" value="Cyt_P450_sf"/>
</dbReference>
<keyword evidence="7" id="KW-0560">Oxidoreductase</keyword>
<sequence>MGYSKEEIRMKREKVIETIPRITYVNCEVEGKNSGLLVARESSSRIRVQRNIGSQNCGKWSISSRILQKYQRCCIPAYRTTKVERKNTRTIITASHSPPYIEVDSEHAIMEHDDWRQLSITLHKNLFSLTQLQEMEKKRQILGAKFTGELLRGPIFSLRFGTRLMVVVSSPAIVEECFTKNDIVLANRPRFIIAKYIGYNYTSLVASPYGEYWRNLRRLTTIEIFSTARLNKFQSIRHDEVRLMLKKLYETSYQDFTRVELRPRFAELTFNNIMRMVAGKRYIGEDEENEDAKQFRELIDEFSS</sequence>
<evidence type="ECO:0000256" key="7">
    <source>
        <dbReference type="ARBA" id="ARBA00023002"/>
    </source>
</evidence>
<evidence type="ECO:0000256" key="2">
    <source>
        <dbReference type="ARBA" id="ARBA00004167"/>
    </source>
</evidence>
<proteinExistence type="predicted"/>
<evidence type="ECO:0000256" key="10">
    <source>
        <dbReference type="ARBA" id="ARBA00023136"/>
    </source>
</evidence>
<keyword evidence="9" id="KW-0503">Monooxygenase</keyword>
<evidence type="ECO:0000256" key="1">
    <source>
        <dbReference type="ARBA" id="ARBA00001971"/>
    </source>
</evidence>
<keyword evidence="4" id="KW-0812">Transmembrane</keyword>
<reference evidence="11" key="1">
    <citation type="submission" date="2020-06" db="EMBL/GenBank/DDBJ databases">
        <authorList>
            <person name="Li T."/>
            <person name="Hu X."/>
            <person name="Zhang T."/>
            <person name="Song X."/>
            <person name="Zhang H."/>
            <person name="Dai N."/>
            <person name="Sheng W."/>
            <person name="Hou X."/>
            <person name="Wei L."/>
        </authorList>
    </citation>
    <scope>NUCLEOTIDE SEQUENCE</scope>
    <source>
        <strain evidence="11">KEN8</strain>
        <tissue evidence="11">Leaf</tissue>
    </source>
</reference>
<dbReference type="PRINTS" id="PR00463">
    <property type="entry name" value="EP450I"/>
</dbReference>
<keyword evidence="10" id="KW-0472">Membrane</keyword>
<comment type="subcellular location">
    <subcellularLocation>
        <location evidence="2">Membrane</location>
        <topology evidence="2">Single-pass membrane protein</topology>
    </subcellularLocation>
</comment>
<dbReference type="AlphaFoldDB" id="A0AAW2MPF9"/>
<dbReference type="GO" id="GO:0016705">
    <property type="term" value="F:oxidoreductase activity, acting on paired donors, with incorporation or reduction of molecular oxygen"/>
    <property type="evidence" value="ECO:0007669"/>
    <property type="project" value="InterPro"/>
</dbReference>
<gene>
    <name evidence="11" type="ORF">Scaly_2133100</name>
</gene>
<comment type="caution">
    <text evidence="11">The sequence shown here is derived from an EMBL/GenBank/DDBJ whole genome shotgun (WGS) entry which is preliminary data.</text>
</comment>
<dbReference type="GO" id="GO:0020037">
    <property type="term" value="F:heme binding"/>
    <property type="evidence" value="ECO:0007669"/>
    <property type="project" value="InterPro"/>
</dbReference>
<accession>A0AAW2MPF9</accession>
<keyword evidence="5" id="KW-0479">Metal-binding</keyword>
<keyword evidence="3" id="KW-0349">Heme</keyword>
<dbReference type="EMBL" id="JACGWM010000013">
    <property type="protein sequence ID" value="KAL0332316.1"/>
    <property type="molecule type" value="Genomic_DNA"/>
</dbReference>
<evidence type="ECO:0000313" key="11">
    <source>
        <dbReference type="EMBL" id="KAL0332316.1"/>
    </source>
</evidence>
<dbReference type="GO" id="GO:0005506">
    <property type="term" value="F:iron ion binding"/>
    <property type="evidence" value="ECO:0007669"/>
    <property type="project" value="InterPro"/>
</dbReference>
<dbReference type="InterPro" id="IPR001128">
    <property type="entry name" value="Cyt_P450"/>
</dbReference>
<evidence type="ECO:0000256" key="3">
    <source>
        <dbReference type="ARBA" id="ARBA00022617"/>
    </source>
</evidence>
<evidence type="ECO:0000256" key="4">
    <source>
        <dbReference type="ARBA" id="ARBA00022692"/>
    </source>
</evidence>
<dbReference type="GO" id="GO:0004497">
    <property type="term" value="F:monooxygenase activity"/>
    <property type="evidence" value="ECO:0007669"/>
    <property type="project" value="UniProtKB-KW"/>
</dbReference>
<dbReference type="PANTHER" id="PTHR47947:SF26">
    <property type="entry name" value="CYTOCHROME P450"/>
    <property type="match status" value="1"/>
</dbReference>
<evidence type="ECO:0000256" key="6">
    <source>
        <dbReference type="ARBA" id="ARBA00022989"/>
    </source>
</evidence>
<dbReference type="Gene3D" id="1.10.630.10">
    <property type="entry name" value="Cytochrome P450"/>
    <property type="match status" value="1"/>
</dbReference>
<protein>
    <submittedName>
        <fullName evidence="11">Cytochrome</fullName>
    </submittedName>
</protein>
<keyword evidence="6" id="KW-1133">Transmembrane helix</keyword>
<dbReference type="SUPFAM" id="SSF48264">
    <property type="entry name" value="Cytochrome P450"/>
    <property type="match status" value="1"/>
</dbReference>
<dbReference type="InterPro" id="IPR002401">
    <property type="entry name" value="Cyt_P450_E_grp-I"/>
</dbReference>